<proteinExistence type="predicted"/>
<evidence type="ECO:0000256" key="1">
    <source>
        <dbReference type="SAM" id="MobiDB-lite"/>
    </source>
</evidence>
<organism evidence="2 3">
    <name type="scientific">Leptomonas seymouri</name>
    <dbReference type="NCBI Taxonomy" id="5684"/>
    <lineage>
        <taxon>Eukaryota</taxon>
        <taxon>Discoba</taxon>
        <taxon>Euglenozoa</taxon>
        <taxon>Kinetoplastea</taxon>
        <taxon>Metakinetoplastina</taxon>
        <taxon>Trypanosomatida</taxon>
        <taxon>Trypanosomatidae</taxon>
        <taxon>Leishmaniinae</taxon>
        <taxon>Leptomonas</taxon>
    </lineage>
</organism>
<comment type="caution">
    <text evidence="2">The sequence shown here is derived from an EMBL/GenBank/DDBJ whole genome shotgun (WGS) entry which is preliminary data.</text>
</comment>
<evidence type="ECO:0000313" key="2">
    <source>
        <dbReference type="EMBL" id="KPI87315.1"/>
    </source>
</evidence>
<dbReference type="Proteomes" id="UP000038009">
    <property type="component" value="Unassembled WGS sequence"/>
</dbReference>
<dbReference type="EMBL" id="LJSK01000093">
    <property type="protein sequence ID" value="KPI87315.1"/>
    <property type="molecule type" value="Genomic_DNA"/>
</dbReference>
<evidence type="ECO:0000313" key="3">
    <source>
        <dbReference type="Proteomes" id="UP000038009"/>
    </source>
</evidence>
<reference evidence="2 3" key="1">
    <citation type="journal article" date="2015" name="PLoS Pathog.">
        <title>Leptomonas seymouri: Adaptations to the Dixenous Life Cycle Analyzed by Genome Sequencing, Transcriptome Profiling and Co-infection with Leishmania donovani.</title>
        <authorList>
            <person name="Kraeva N."/>
            <person name="Butenko A."/>
            <person name="Hlavacova J."/>
            <person name="Kostygov A."/>
            <person name="Myskova J."/>
            <person name="Grybchuk D."/>
            <person name="Lestinova T."/>
            <person name="Votypka J."/>
            <person name="Volf P."/>
            <person name="Opperdoes F."/>
            <person name="Flegontov P."/>
            <person name="Lukes J."/>
            <person name="Yurchenko V."/>
        </authorList>
    </citation>
    <scope>NUCLEOTIDE SEQUENCE [LARGE SCALE GENOMIC DNA]</scope>
    <source>
        <strain evidence="2 3">ATCC 30220</strain>
    </source>
</reference>
<protein>
    <submittedName>
        <fullName evidence="2">Uncharacterized protein</fullName>
    </submittedName>
</protein>
<feature type="region of interest" description="Disordered" evidence="1">
    <location>
        <begin position="55"/>
        <end position="92"/>
    </location>
</feature>
<dbReference type="OMA" id="DEWIRGR"/>
<dbReference type="OrthoDB" id="271431at2759"/>
<accession>A0A0N1I5X9</accession>
<dbReference type="VEuPathDB" id="TriTrypDB:Lsey_0093_0110"/>
<keyword evidence="3" id="KW-1185">Reference proteome</keyword>
<name>A0A0N1I5X9_LEPSE</name>
<gene>
    <name evidence="2" type="ORF">ABL78_3598</name>
</gene>
<dbReference type="AlphaFoldDB" id="A0A0N1I5X9"/>
<sequence length="423" mass="45746">MPTRAALLTPTEVLLAREACEPILISVTDRLLRGGLASFAEFRQRYAVECQRAMAGPGKKPNGRSPPASSATGVTGLVPFSPSTKSSEAGRRVARRVNPEGLKSVLSQSGVLLSPEEYRSILIAYSDAVGFVLAEDLLADLHPCRHIPLDLIRACTSAVAEGLFSELPLLESKTTETSGADKHQEEFDFPAVTVGSVRAALSAVFEPSLTKEEEAQYAADPSSKAACVSALASLQAGVEATFIEAVYPDGAVPAEDVVAFVVLSLQQHPHVATIAFARLRQMDSLSIAPSLALRNGAASASCSGNLNALSGTDGSALFSIHHEGSTTKRRFEYYTEVVDRRDEWIRGRREADARSGYLRHTVGYGGHLPEYQYRFGRTFHVIEEDLPQLTKPKAPLEPVPADWYGEGVELKDSRMNAHHYRLA</sequence>